<organism evidence="2 3">
    <name type="scientific">Schizophyllum amplum</name>
    <dbReference type="NCBI Taxonomy" id="97359"/>
    <lineage>
        <taxon>Eukaryota</taxon>
        <taxon>Fungi</taxon>
        <taxon>Dikarya</taxon>
        <taxon>Basidiomycota</taxon>
        <taxon>Agaricomycotina</taxon>
        <taxon>Agaricomycetes</taxon>
        <taxon>Agaricomycetidae</taxon>
        <taxon>Agaricales</taxon>
        <taxon>Schizophyllaceae</taxon>
        <taxon>Schizophyllum</taxon>
    </lineage>
</organism>
<evidence type="ECO:0000313" key="2">
    <source>
        <dbReference type="EMBL" id="TRM69235.1"/>
    </source>
</evidence>
<dbReference type="AlphaFoldDB" id="A0A550CWR6"/>
<dbReference type="Pfam" id="PF08518">
    <property type="entry name" value="GIT_SHD"/>
    <property type="match status" value="1"/>
</dbReference>
<dbReference type="Proteomes" id="UP000320762">
    <property type="component" value="Unassembled WGS sequence"/>
</dbReference>
<dbReference type="EMBL" id="VDMD01000001">
    <property type="protein sequence ID" value="TRM69235.1"/>
    <property type="molecule type" value="Genomic_DNA"/>
</dbReference>
<proteinExistence type="predicted"/>
<dbReference type="SMART" id="SM00555">
    <property type="entry name" value="GIT"/>
    <property type="match status" value="2"/>
</dbReference>
<feature type="domain" description="GIT Spa2 homology (SHD)" evidence="1">
    <location>
        <begin position="54"/>
        <end position="84"/>
    </location>
</feature>
<sequence>MYSPRMYSGTTKVHHNPDIQNVLERWKTHLDDFVWYLGEFLDIAYPDYKPVKRTRRDLTRIATIHFEELLTDVLDEVDRRRAEDGASDRVRPAACYHPRRLRSRKQMTEMSATAFYDFCSDVHFELLRRYGLVLQS</sequence>
<name>A0A550CWR6_9AGAR</name>
<feature type="domain" description="GIT Spa2 homology (SHD)" evidence="1">
    <location>
        <begin position="103"/>
        <end position="133"/>
    </location>
</feature>
<reference evidence="2 3" key="1">
    <citation type="journal article" date="2019" name="New Phytol.">
        <title>Comparative genomics reveals unique wood-decay strategies and fruiting body development in the Schizophyllaceae.</title>
        <authorList>
            <person name="Almasi E."/>
            <person name="Sahu N."/>
            <person name="Krizsan K."/>
            <person name="Balint B."/>
            <person name="Kovacs G.M."/>
            <person name="Kiss B."/>
            <person name="Cseklye J."/>
            <person name="Drula E."/>
            <person name="Henrissat B."/>
            <person name="Nagy I."/>
            <person name="Chovatia M."/>
            <person name="Adam C."/>
            <person name="LaButti K."/>
            <person name="Lipzen A."/>
            <person name="Riley R."/>
            <person name="Grigoriev I.V."/>
            <person name="Nagy L.G."/>
        </authorList>
    </citation>
    <scope>NUCLEOTIDE SEQUENCE [LARGE SCALE GENOMIC DNA]</scope>
    <source>
        <strain evidence="2 3">NL-1724</strain>
    </source>
</reference>
<dbReference type="OrthoDB" id="5588096at2759"/>
<keyword evidence="3" id="KW-1185">Reference proteome</keyword>
<evidence type="ECO:0000313" key="3">
    <source>
        <dbReference type="Proteomes" id="UP000320762"/>
    </source>
</evidence>
<dbReference type="InterPro" id="IPR013724">
    <property type="entry name" value="GIT_SHD"/>
</dbReference>
<gene>
    <name evidence="2" type="ORF">BD626DRAFT_8516</name>
</gene>
<accession>A0A550CWR6</accession>
<protein>
    <recommendedName>
        <fullName evidence="1">GIT Spa2 homology (SHD) domain-containing protein</fullName>
    </recommendedName>
</protein>
<evidence type="ECO:0000259" key="1">
    <source>
        <dbReference type="SMART" id="SM00555"/>
    </source>
</evidence>
<comment type="caution">
    <text evidence="2">The sequence shown here is derived from an EMBL/GenBank/DDBJ whole genome shotgun (WGS) entry which is preliminary data.</text>
</comment>
<dbReference type="STRING" id="97359.A0A550CWR6"/>